<dbReference type="SUPFAM" id="SSF55785">
    <property type="entry name" value="PYP-like sensor domain (PAS domain)"/>
    <property type="match status" value="1"/>
</dbReference>
<evidence type="ECO:0000256" key="5">
    <source>
        <dbReference type="ARBA" id="ARBA00022741"/>
    </source>
</evidence>
<dbReference type="InterPro" id="IPR003594">
    <property type="entry name" value="HATPase_dom"/>
</dbReference>
<dbReference type="GO" id="GO:0000160">
    <property type="term" value="P:phosphorelay signal transduction system"/>
    <property type="evidence" value="ECO:0007669"/>
    <property type="project" value="UniProtKB-KW"/>
</dbReference>
<dbReference type="Pfam" id="PF13188">
    <property type="entry name" value="PAS_8"/>
    <property type="match status" value="1"/>
</dbReference>
<proteinExistence type="predicted"/>
<organism evidence="12 13">
    <name type="scientific">Sediminitomix flava</name>
    <dbReference type="NCBI Taxonomy" id="379075"/>
    <lineage>
        <taxon>Bacteria</taxon>
        <taxon>Pseudomonadati</taxon>
        <taxon>Bacteroidota</taxon>
        <taxon>Cytophagia</taxon>
        <taxon>Cytophagales</taxon>
        <taxon>Flammeovirgaceae</taxon>
        <taxon>Sediminitomix</taxon>
    </lineage>
</organism>
<protein>
    <recommendedName>
        <fullName evidence="2">histidine kinase</fullName>
        <ecNumber evidence="2">2.7.13.3</ecNumber>
    </recommendedName>
</protein>
<keyword evidence="6" id="KW-0418">Kinase</keyword>
<dbReference type="Proteomes" id="UP000245535">
    <property type="component" value="Unassembled WGS sequence"/>
</dbReference>
<evidence type="ECO:0000256" key="3">
    <source>
        <dbReference type="ARBA" id="ARBA00022553"/>
    </source>
</evidence>
<dbReference type="SUPFAM" id="SSF55874">
    <property type="entry name" value="ATPase domain of HSP90 chaperone/DNA topoisomerase II/histidine kinase"/>
    <property type="match status" value="1"/>
</dbReference>
<dbReference type="PANTHER" id="PTHR43065:SF10">
    <property type="entry name" value="PEROXIDE STRESS-ACTIVATED HISTIDINE KINASE MAK3"/>
    <property type="match status" value="1"/>
</dbReference>
<feature type="transmembrane region" description="Helical" evidence="9">
    <location>
        <begin position="31"/>
        <end position="53"/>
    </location>
</feature>
<accession>A0A315Z703</accession>
<keyword evidence="3" id="KW-0597">Phosphoprotein</keyword>
<dbReference type="PANTHER" id="PTHR43065">
    <property type="entry name" value="SENSOR HISTIDINE KINASE"/>
    <property type="match status" value="1"/>
</dbReference>
<keyword evidence="13" id="KW-1185">Reference proteome</keyword>
<evidence type="ECO:0000313" key="13">
    <source>
        <dbReference type="Proteomes" id="UP000245535"/>
    </source>
</evidence>
<dbReference type="InterPro" id="IPR004358">
    <property type="entry name" value="Sig_transdc_His_kin-like_C"/>
</dbReference>
<dbReference type="InterPro" id="IPR036890">
    <property type="entry name" value="HATPase_C_sf"/>
</dbReference>
<feature type="transmembrane region" description="Helical" evidence="9">
    <location>
        <begin position="6"/>
        <end position="24"/>
    </location>
</feature>
<evidence type="ECO:0000256" key="9">
    <source>
        <dbReference type="SAM" id="Phobius"/>
    </source>
</evidence>
<dbReference type="EC" id="2.7.13.3" evidence="2"/>
<comment type="caution">
    <text evidence="12">The sequence shown here is derived from an EMBL/GenBank/DDBJ whole genome shotgun (WGS) entry which is preliminary data.</text>
</comment>
<dbReference type="PROSITE" id="PS50109">
    <property type="entry name" value="HIS_KIN"/>
    <property type="match status" value="1"/>
</dbReference>
<gene>
    <name evidence="12" type="ORF">BC781_10741</name>
</gene>
<keyword evidence="7" id="KW-0067">ATP-binding</keyword>
<keyword evidence="4" id="KW-0808">Transferase</keyword>
<comment type="catalytic activity">
    <reaction evidence="1">
        <text>ATP + protein L-histidine = ADP + protein N-phospho-L-histidine.</text>
        <dbReference type="EC" id="2.7.13.3"/>
    </reaction>
</comment>
<keyword evidence="9" id="KW-0812">Transmembrane</keyword>
<dbReference type="Pfam" id="PF02518">
    <property type="entry name" value="HATPase_c"/>
    <property type="match status" value="1"/>
</dbReference>
<evidence type="ECO:0000256" key="8">
    <source>
        <dbReference type="ARBA" id="ARBA00023012"/>
    </source>
</evidence>
<evidence type="ECO:0000259" key="11">
    <source>
        <dbReference type="PROSITE" id="PS50112"/>
    </source>
</evidence>
<evidence type="ECO:0000259" key="10">
    <source>
        <dbReference type="PROSITE" id="PS50109"/>
    </source>
</evidence>
<keyword evidence="9" id="KW-0472">Membrane</keyword>
<feature type="domain" description="PAS" evidence="11">
    <location>
        <begin position="108"/>
        <end position="155"/>
    </location>
</feature>
<reference evidence="12 13" key="1">
    <citation type="submission" date="2018-03" db="EMBL/GenBank/DDBJ databases">
        <title>Genomic Encyclopedia of Archaeal and Bacterial Type Strains, Phase II (KMG-II): from individual species to whole genera.</title>
        <authorList>
            <person name="Goeker M."/>
        </authorList>
    </citation>
    <scope>NUCLEOTIDE SEQUENCE [LARGE SCALE GENOMIC DNA]</scope>
    <source>
        <strain evidence="12 13">DSM 28229</strain>
    </source>
</reference>
<dbReference type="AlphaFoldDB" id="A0A315Z703"/>
<dbReference type="Gene3D" id="3.30.565.10">
    <property type="entry name" value="Histidine kinase-like ATPase, C-terminal domain"/>
    <property type="match status" value="1"/>
</dbReference>
<dbReference type="InterPro" id="IPR005467">
    <property type="entry name" value="His_kinase_dom"/>
</dbReference>
<evidence type="ECO:0000256" key="7">
    <source>
        <dbReference type="ARBA" id="ARBA00022840"/>
    </source>
</evidence>
<dbReference type="CDD" id="cd00130">
    <property type="entry name" value="PAS"/>
    <property type="match status" value="1"/>
</dbReference>
<dbReference type="InterPro" id="IPR000014">
    <property type="entry name" value="PAS"/>
</dbReference>
<evidence type="ECO:0000256" key="4">
    <source>
        <dbReference type="ARBA" id="ARBA00022679"/>
    </source>
</evidence>
<dbReference type="PRINTS" id="PR00344">
    <property type="entry name" value="BCTRLSENSOR"/>
</dbReference>
<feature type="domain" description="Histidine kinase" evidence="10">
    <location>
        <begin position="225"/>
        <end position="435"/>
    </location>
</feature>
<dbReference type="EMBL" id="QGDO01000007">
    <property type="protein sequence ID" value="PWJ38451.1"/>
    <property type="molecule type" value="Genomic_DNA"/>
</dbReference>
<evidence type="ECO:0000256" key="2">
    <source>
        <dbReference type="ARBA" id="ARBA00012438"/>
    </source>
</evidence>
<dbReference type="InterPro" id="IPR035965">
    <property type="entry name" value="PAS-like_dom_sf"/>
</dbReference>
<evidence type="ECO:0000313" key="12">
    <source>
        <dbReference type="EMBL" id="PWJ38451.1"/>
    </source>
</evidence>
<evidence type="ECO:0000256" key="1">
    <source>
        <dbReference type="ARBA" id="ARBA00000085"/>
    </source>
</evidence>
<keyword evidence="9" id="KW-1133">Transmembrane helix</keyword>
<dbReference type="Gene3D" id="3.30.450.20">
    <property type="entry name" value="PAS domain"/>
    <property type="match status" value="1"/>
</dbReference>
<dbReference type="PROSITE" id="PS50112">
    <property type="entry name" value="PAS"/>
    <property type="match status" value="1"/>
</dbReference>
<dbReference type="GO" id="GO:0004673">
    <property type="term" value="F:protein histidine kinase activity"/>
    <property type="evidence" value="ECO:0007669"/>
    <property type="project" value="UniProtKB-EC"/>
</dbReference>
<dbReference type="SMART" id="SM00091">
    <property type="entry name" value="PAS"/>
    <property type="match status" value="1"/>
</dbReference>
<dbReference type="NCBIfam" id="TIGR00229">
    <property type="entry name" value="sensory_box"/>
    <property type="match status" value="1"/>
</dbReference>
<dbReference type="OrthoDB" id="1931120at2"/>
<dbReference type="RefSeq" id="WP_158281541.1">
    <property type="nucleotide sequence ID" value="NZ_QGDO01000007.1"/>
</dbReference>
<sequence>MLRLEYIFLTLLIVGTLLGITFPLRLEHPHLFIIAEVVSVIVLFWHLRLWYFFHRPLKELNNALNLLKHNDFQSRLITSPHPVVNKLVVVYNKIMERLQQERVKQQEQRYFLEHLINASPNGIVVLDYDGNVLQVNPSALQMTESKLEELKGKALGEIKNDFLKKLVSIPLDEVIEINLSGGRRYRCQKTSFIFKGFPQQFLIIQDSLALDMKKEKQAYSKVIRMMSHEVNNTVGAVNSYLDTLKIFAPEEDEVKDDYLEAIDVVQGRNTAMADFMKAFASVVKIPDVDLKEVDLGKLIDQVLLLFAQNIDEADIQIVKSYQNYKIPVLADRMLLEQVFINIFKNAVEAIQEASEDGGKLINVSWNPKKKTLEVWNSGNKIPREIEEQLFTPFFSSKANGQGIGLTICRDILMKHHWDYKLYSPEKGGAIFEIKI</sequence>
<name>A0A315Z703_SEDFL</name>
<dbReference type="GO" id="GO:0005524">
    <property type="term" value="F:ATP binding"/>
    <property type="evidence" value="ECO:0007669"/>
    <property type="project" value="UniProtKB-KW"/>
</dbReference>
<dbReference type="SMART" id="SM00387">
    <property type="entry name" value="HATPase_c"/>
    <property type="match status" value="1"/>
</dbReference>
<evidence type="ECO:0000256" key="6">
    <source>
        <dbReference type="ARBA" id="ARBA00022777"/>
    </source>
</evidence>
<keyword evidence="5" id="KW-0547">Nucleotide-binding</keyword>
<keyword evidence="8" id="KW-0902">Two-component regulatory system</keyword>